<organism evidence="1 2">
    <name type="scientific">Planctopirus ephydatiae</name>
    <dbReference type="NCBI Taxonomy" id="2528019"/>
    <lineage>
        <taxon>Bacteria</taxon>
        <taxon>Pseudomonadati</taxon>
        <taxon>Planctomycetota</taxon>
        <taxon>Planctomycetia</taxon>
        <taxon>Planctomycetales</taxon>
        <taxon>Planctomycetaceae</taxon>
        <taxon>Planctopirus</taxon>
    </lineage>
</organism>
<dbReference type="AlphaFoldDB" id="A0A518GPN8"/>
<proteinExistence type="predicted"/>
<sequence>MRWGKGVPSEELIELIRSLAPSPFREEIEPDGSRTLVCGDPGEVIIRFDNTCITISLFEVQWKGPYTPVVTPREMGTVNWVPELRQDILLTLSHLIHSTCNQRRADFRSCTICGESLPPEWMFNHEMCQSCASSQLGIVY</sequence>
<dbReference type="EMBL" id="CP036299">
    <property type="protein sequence ID" value="QDV30504.1"/>
    <property type="molecule type" value="Genomic_DNA"/>
</dbReference>
<evidence type="ECO:0000313" key="1">
    <source>
        <dbReference type="EMBL" id="QDV30504.1"/>
    </source>
</evidence>
<reference evidence="1 2" key="1">
    <citation type="submission" date="2019-02" db="EMBL/GenBank/DDBJ databases">
        <title>Deep-cultivation of Planctomycetes and their phenomic and genomic characterization uncovers novel biology.</title>
        <authorList>
            <person name="Wiegand S."/>
            <person name="Jogler M."/>
            <person name="Boedeker C."/>
            <person name="Pinto D."/>
            <person name="Vollmers J."/>
            <person name="Rivas-Marin E."/>
            <person name="Kohn T."/>
            <person name="Peeters S.H."/>
            <person name="Heuer A."/>
            <person name="Rast P."/>
            <person name="Oberbeckmann S."/>
            <person name="Bunk B."/>
            <person name="Jeske O."/>
            <person name="Meyerdierks A."/>
            <person name="Storesund J.E."/>
            <person name="Kallscheuer N."/>
            <person name="Luecker S."/>
            <person name="Lage O.M."/>
            <person name="Pohl T."/>
            <person name="Merkel B.J."/>
            <person name="Hornburger P."/>
            <person name="Mueller R.-W."/>
            <person name="Bruemmer F."/>
            <person name="Labrenz M."/>
            <person name="Spormann A.M."/>
            <person name="Op den Camp H."/>
            <person name="Overmann J."/>
            <person name="Amann R."/>
            <person name="Jetten M.S.M."/>
            <person name="Mascher T."/>
            <person name="Medema M.H."/>
            <person name="Devos D.P."/>
            <person name="Kaster A.-K."/>
            <person name="Ovreas L."/>
            <person name="Rohde M."/>
            <person name="Galperin M.Y."/>
            <person name="Jogler C."/>
        </authorList>
    </citation>
    <scope>NUCLEOTIDE SEQUENCE [LARGE SCALE GENOMIC DNA]</scope>
    <source>
        <strain evidence="1 2">Spb1</strain>
    </source>
</reference>
<evidence type="ECO:0000313" key="2">
    <source>
        <dbReference type="Proteomes" id="UP000315349"/>
    </source>
</evidence>
<keyword evidence="2" id="KW-1185">Reference proteome</keyword>
<protein>
    <submittedName>
        <fullName evidence="1">Uncharacterized protein</fullName>
    </submittedName>
</protein>
<accession>A0A518GPN8</accession>
<dbReference type="KEGG" id="peh:Spb1_24380"/>
<name>A0A518GPN8_9PLAN</name>
<gene>
    <name evidence="1" type="ORF">Spb1_24380</name>
</gene>
<dbReference type="Proteomes" id="UP000315349">
    <property type="component" value="Chromosome"/>
</dbReference>